<organism evidence="1 2">
    <name type="scientific">Cryptolaemus montrouzieri</name>
    <dbReference type="NCBI Taxonomy" id="559131"/>
    <lineage>
        <taxon>Eukaryota</taxon>
        <taxon>Metazoa</taxon>
        <taxon>Ecdysozoa</taxon>
        <taxon>Arthropoda</taxon>
        <taxon>Hexapoda</taxon>
        <taxon>Insecta</taxon>
        <taxon>Pterygota</taxon>
        <taxon>Neoptera</taxon>
        <taxon>Endopterygota</taxon>
        <taxon>Coleoptera</taxon>
        <taxon>Polyphaga</taxon>
        <taxon>Cucujiformia</taxon>
        <taxon>Coccinelloidea</taxon>
        <taxon>Coccinellidae</taxon>
        <taxon>Scymninae</taxon>
        <taxon>Scymnini</taxon>
        <taxon>Cryptolaemus</taxon>
    </lineage>
</organism>
<keyword evidence="2" id="KW-1185">Reference proteome</keyword>
<gene>
    <name evidence="1" type="ORF">HHI36_009930</name>
</gene>
<accession>A0ABD2MHB5</accession>
<reference evidence="1 2" key="1">
    <citation type="journal article" date="2021" name="BMC Biol.">
        <title>Horizontally acquired antibacterial genes associated with adaptive radiation of ladybird beetles.</title>
        <authorList>
            <person name="Li H.S."/>
            <person name="Tang X.F."/>
            <person name="Huang Y.H."/>
            <person name="Xu Z.Y."/>
            <person name="Chen M.L."/>
            <person name="Du X.Y."/>
            <person name="Qiu B.Y."/>
            <person name="Chen P.T."/>
            <person name="Zhang W."/>
            <person name="Slipinski A."/>
            <person name="Escalona H.E."/>
            <person name="Waterhouse R.M."/>
            <person name="Zwick A."/>
            <person name="Pang H."/>
        </authorList>
    </citation>
    <scope>NUCLEOTIDE SEQUENCE [LARGE SCALE GENOMIC DNA]</scope>
    <source>
        <strain evidence="1">SYSU2018</strain>
    </source>
</reference>
<proteinExistence type="predicted"/>
<dbReference type="AlphaFoldDB" id="A0ABD2MHB5"/>
<evidence type="ECO:0000313" key="1">
    <source>
        <dbReference type="EMBL" id="KAL3265727.1"/>
    </source>
</evidence>
<evidence type="ECO:0000313" key="2">
    <source>
        <dbReference type="Proteomes" id="UP001516400"/>
    </source>
</evidence>
<dbReference type="EMBL" id="JABFTP020000001">
    <property type="protein sequence ID" value="KAL3265727.1"/>
    <property type="molecule type" value="Genomic_DNA"/>
</dbReference>
<sequence>MEVLRTNQDIITNEVQILKSKLEIMDERTGSAGVAVSNVSRGSSIEARKIMERVRKSYNILIQNVPETETTDVKVVEDVLKIIDEMAYSHVTSICHLGEVNQSRARPHPRPSKIVFDNINTPSIYLSQSKLRRLNELRDQLKGRQAKGEKNITIIHGEPAIVCVPANQSRPILKN</sequence>
<name>A0ABD2MHB5_9CUCU</name>
<protein>
    <submittedName>
        <fullName evidence="1">Uncharacterized protein</fullName>
    </submittedName>
</protein>
<dbReference type="Proteomes" id="UP001516400">
    <property type="component" value="Unassembled WGS sequence"/>
</dbReference>
<comment type="caution">
    <text evidence="1">The sequence shown here is derived from an EMBL/GenBank/DDBJ whole genome shotgun (WGS) entry which is preliminary data.</text>
</comment>